<proteinExistence type="predicted"/>
<feature type="compositionally biased region" description="Polar residues" evidence="1">
    <location>
        <begin position="485"/>
        <end position="494"/>
    </location>
</feature>
<keyword evidence="3" id="KW-1185">Reference proteome</keyword>
<dbReference type="Proteomes" id="UP000887568">
    <property type="component" value="Unplaced"/>
</dbReference>
<accession>A0A914AEF0</accession>
<name>A0A914AEF0_PATMI</name>
<evidence type="ECO:0000313" key="3">
    <source>
        <dbReference type="Proteomes" id="UP000887568"/>
    </source>
</evidence>
<dbReference type="Gene3D" id="2.30.29.30">
    <property type="entry name" value="Pleckstrin-homology domain (PH domain)/Phosphotyrosine-binding domain (PTB)"/>
    <property type="match status" value="2"/>
</dbReference>
<dbReference type="SUPFAM" id="SSF50729">
    <property type="entry name" value="PH domain-like"/>
    <property type="match status" value="2"/>
</dbReference>
<dbReference type="RefSeq" id="XP_038061871.1">
    <property type="nucleotide sequence ID" value="XM_038205943.1"/>
</dbReference>
<feature type="region of interest" description="Disordered" evidence="1">
    <location>
        <begin position="473"/>
        <end position="547"/>
    </location>
</feature>
<evidence type="ECO:0000313" key="2">
    <source>
        <dbReference type="EnsemblMetazoa" id="XP_038061871.1"/>
    </source>
</evidence>
<protein>
    <recommendedName>
        <fullName evidence="4">Insulin receptor substrate 1</fullName>
    </recommendedName>
</protein>
<evidence type="ECO:0008006" key="4">
    <source>
        <dbReference type="Google" id="ProtNLM"/>
    </source>
</evidence>
<feature type="region of interest" description="Disordered" evidence="1">
    <location>
        <begin position="383"/>
        <end position="424"/>
    </location>
</feature>
<dbReference type="OMA" id="EYEVMAS"/>
<dbReference type="EnsemblMetazoa" id="XM_038205943.1">
    <property type="protein sequence ID" value="XP_038061871.1"/>
    <property type="gene ID" value="LOC119732430"/>
</dbReference>
<dbReference type="InterPro" id="IPR037746">
    <property type="entry name" value="Dok-7"/>
</dbReference>
<feature type="compositionally biased region" description="Basic and acidic residues" evidence="1">
    <location>
        <begin position="694"/>
        <end position="705"/>
    </location>
</feature>
<feature type="compositionally biased region" description="Polar residues" evidence="1">
    <location>
        <begin position="246"/>
        <end position="255"/>
    </location>
</feature>
<dbReference type="PANTHER" id="PTHR21636:SF2">
    <property type="entry name" value="PROTEIN DOK-7"/>
    <property type="match status" value="1"/>
</dbReference>
<dbReference type="GO" id="GO:0007528">
    <property type="term" value="P:neuromuscular junction development"/>
    <property type="evidence" value="ECO:0007669"/>
    <property type="project" value="TreeGrafter"/>
</dbReference>
<feature type="compositionally biased region" description="Polar residues" evidence="1">
    <location>
        <begin position="765"/>
        <end position="789"/>
    </location>
</feature>
<organism evidence="2 3">
    <name type="scientific">Patiria miniata</name>
    <name type="common">Bat star</name>
    <name type="synonym">Asterina miniata</name>
    <dbReference type="NCBI Taxonomy" id="46514"/>
    <lineage>
        <taxon>Eukaryota</taxon>
        <taxon>Metazoa</taxon>
        <taxon>Echinodermata</taxon>
        <taxon>Eleutherozoa</taxon>
        <taxon>Asterozoa</taxon>
        <taxon>Asteroidea</taxon>
        <taxon>Valvatacea</taxon>
        <taxon>Valvatida</taxon>
        <taxon>Asterinidae</taxon>
        <taxon>Patiria</taxon>
    </lineage>
</organism>
<dbReference type="SMART" id="SM01244">
    <property type="entry name" value="IRS"/>
    <property type="match status" value="1"/>
</dbReference>
<dbReference type="OrthoDB" id="6537982at2759"/>
<feature type="region of interest" description="Disordered" evidence="1">
    <location>
        <begin position="765"/>
        <end position="835"/>
    </location>
</feature>
<reference evidence="2" key="1">
    <citation type="submission" date="2022-11" db="UniProtKB">
        <authorList>
            <consortium name="EnsemblMetazoa"/>
        </authorList>
    </citation>
    <scope>IDENTIFICATION</scope>
</reference>
<feature type="compositionally biased region" description="Polar residues" evidence="1">
    <location>
        <begin position="796"/>
        <end position="815"/>
    </location>
</feature>
<feature type="region of interest" description="Disordered" evidence="1">
    <location>
        <begin position="609"/>
        <end position="640"/>
    </location>
</feature>
<dbReference type="InterPro" id="IPR011993">
    <property type="entry name" value="PH-like_dom_sf"/>
</dbReference>
<feature type="region of interest" description="Disordered" evidence="1">
    <location>
        <begin position="684"/>
        <end position="713"/>
    </location>
</feature>
<dbReference type="AlphaFoldDB" id="A0A914AEF0"/>
<dbReference type="GO" id="GO:0019901">
    <property type="term" value="F:protein kinase binding"/>
    <property type="evidence" value="ECO:0007669"/>
    <property type="project" value="InterPro"/>
</dbReference>
<evidence type="ECO:0000256" key="1">
    <source>
        <dbReference type="SAM" id="MobiDB-lite"/>
    </source>
</evidence>
<dbReference type="PANTHER" id="PTHR21636">
    <property type="entry name" value="PROTEIN DOK-7"/>
    <property type="match status" value="1"/>
</dbReference>
<feature type="region of interest" description="Disordered" evidence="1">
    <location>
        <begin position="246"/>
        <end position="274"/>
    </location>
</feature>
<feature type="compositionally biased region" description="Polar residues" evidence="1">
    <location>
        <begin position="410"/>
        <end position="424"/>
    </location>
</feature>
<dbReference type="GeneID" id="119732430"/>
<sequence length="974" mass="108316">MADHTNPLLQCSLKIRRGRKWKTRWCELTKLSPVSDQIVLKFYKGQDQLLSGKEIRREQIVLSAQNFCGVESCVRHPKNPFVLTIICLDQIVLLSFACHKDLLTWFEKTYVTLGNAATKFKCTVEVPNGGRLRPGPGLLYFHDNHFAITDEVPSRLIGSWSLANLSRYGIIEEGFAFEVRSTSKDGGAFVVITQHAESLKSHFDAATCSPSSNRWSHVSSTVSIHEELAPRRRDFSEEMRCLLASSRNNDHQSGGNSPGGTYPYPSGTNPTQVRSPAMLEHCSNRRNQLQRNQALGGRFIEMIEMDQSWGVGGGSSGSSSGSSVETIFNTCDGLRSPKKTTPIREQNYEVMASFNHLREAEDSSNGNAPHIGDLHEACAICQGGKKSQSGDSEREEHEYVNLPPPKNGKRSNQQGPTDGENLNRSHVHVPALETKLEKAEKQTPTFASNSAHARSMSLPLNEDYLLMKYHESENSKPAASKTGKTRSLSVQPSMERSDNLPAPFDDLLPASTLQGMLEDLPNTGKRSRNRSTSRDIQSDIPVPFHHGDLVKPVGPIAMLRLNSVSSSSSESVSSASESLLDAQISRGASFSRPRQSSVGASYQRGFAKIHSRSHDERSSSPPVDVATMKFPSRKSDPDFQRMLGQRDEDSETFVYARKGSIERRPESPISSAPSVTSYITRRRQSFQRAENSLDETKGRSLEDKSTMNVQRRKRCNTDPSVVFTTPGDGTAWCRDPKDDEDAEGDGYLIMKPVYEEKLKRFQSRQQSSPVIQAMPQSPLHSGEKTSFLQSKLKRSATVSGEVSALSPTRFSQRTMSLRERPARTAATPPRDRKSSMSFMDRFLRKRGGSEGAVKLDISRPRHKHNYASIDPENVARRASLKSRMESIDNPVEVDILDDEEFSESLNQFMTENPRSLADNSGTSSAPSSIQYNQIEANRRQSMGQDTGINFTADVDAVVFSEDRKVESSNEYLNL</sequence>